<protein>
    <recommendedName>
        <fullName evidence="2">Dihydroorotase</fullName>
    </recommendedName>
</protein>
<reference evidence="1" key="1">
    <citation type="journal article" date="2014" name="Front. Microbiol.">
        <title>High frequency of phylogenetically diverse reductive dehalogenase-homologous genes in deep subseafloor sedimentary metagenomes.</title>
        <authorList>
            <person name="Kawai M."/>
            <person name="Futagami T."/>
            <person name="Toyoda A."/>
            <person name="Takaki Y."/>
            <person name="Nishi S."/>
            <person name="Hori S."/>
            <person name="Arai W."/>
            <person name="Tsubouchi T."/>
            <person name="Morono Y."/>
            <person name="Uchiyama I."/>
            <person name="Ito T."/>
            <person name="Fujiyama A."/>
            <person name="Inagaki F."/>
            <person name="Takami H."/>
        </authorList>
    </citation>
    <scope>NUCLEOTIDE SEQUENCE</scope>
    <source>
        <strain evidence="1">Expedition CK06-06</strain>
    </source>
</reference>
<proteinExistence type="predicted"/>
<dbReference type="SUPFAM" id="SSF51338">
    <property type="entry name" value="Composite domain of metallo-dependent hydrolases"/>
    <property type="match status" value="1"/>
</dbReference>
<sequence length="58" mass="6781">DNPWEINKDNILYKCGWSPLQGQTLHAKISHTIVNGHLVFENGRFDESRKGKRLTFNR</sequence>
<evidence type="ECO:0000313" key="1">
    <source>
        <dbReference type="EMBL" id="GAH51861.1"/>
    </source>
</evidence>
<dbReference type="InterPro" id="IPR011059">
    <property type="entry name" value="Metal-dep_hydrolase_composite"/>
</dbReference>
<dbReference type="AlphaFoldDB" id="X1G1S4"/>
<evidence type="ECO:0008006" key="2">
    <source>
        <dbReference type="Google" id="ProtNLM"/>
    </source>
</evidence>
<name>X1G1S4_9ZZZZ</name>
<organism evidence="1">
    <name type="scientific">marine sediment metagenome</name>
    <dbReference type="NCBI Taxonomy" id="412755"/>
    <lineage>
        <taxon>unclassified sequences</taxon>
        <taxon>metagenomes</taxon>
        <taxon>ecological metagenomes</taxon>
    </lineage>
</organism>
<dbReference type="GO" id="GO:0016810">
    <property type="term" value="F:hydrolase activity, acting on carbon-nitrogen (but not peptide) bonds"/>
    <property type="evidence" value="ECO:0007669"/>
    <property type="project" value="InterPro"/>
</dbReference>
<feature type="non-terminal residue" evidence="1">
    <location>
        <position position="1"/>
    </location>
</feature>
<comment type="caution">
    <text evidence="1">The sequence shown here is derived from an EMBL/GenBank/DDBJ whole genome shotgun (WGS) entry which is preliminary data.</text>
</comment>
<gene>
    <name evidence="1" type="ORF">S03H2_35928</name>
</gene>
<accession>X1G1S4</accession>
<dbReference type="Gene3D" id="2.30.40.10">
    <property type="entry name" value="Urease, subunit C, domain 1"/>
    <property type="match status" value="1"/>
</dbReference>
<dbReference type="EMBL" id="BARU01022008">
    <property type="protein sequence ID" value="GAH51861.1"/>
    <property type="molecule type" value="Genomic_DNA"/>
</dbReference>